<gene>
    <name evidence="2" type="ORF">AVDCRST_MAG82-2954</name>
</gene>
<evidence type="ECO:0000256" key="1">
    <source>
        <dbReference type="SAM" id="MobiDB-lite"/>
    </source>
</evidence>
<protein>
    <submittedName>
        <fullName evidence="2">Uncharacterized protein</fullName>
    </submittedName>
</protein>
<proteinExistence type="predicted"/>
<reference evidence="2" key="1">
    <citation type="submission" date="2020-02" db="EMBL/GenBank/DDBJ databases">
        <authorList>
            <person name="Meier V. D."/>
        </authorList>
    </citation>
    <scope>NUCLEOTIDE SEQUENCE</scope>
    <source>
        <strain evidence="2">AVDCRST_MAG82</strain>
    </source>
</reference>
<feature type="region of interest" description="Disordered" evidence="1">
    <location>
        <begin position="38"/>
        <end position="83"/>
    </location>
</feature>
<accession>A0A6J4QDB6</accession>
<feature type="non-terminal residue" evidence="2">
    <location>
        <position position="1"/>
    </location>
</feature>
<name>A0A6J4QDB6_9ACTN</name>
<evidence type="ECO:0000313" key="2">
    <source>
        <dbReference type="EMBL" id="CAA9441590.1"/>
    </source>
</evidence>
<dbReference type="EMBL" id="CADCVA010000360">
    <property type="protein sequence ID" value="CAA9441590.1"/>
    <property type="molecule type" value="Genomic_DNA"/>
</dbReference>
<organism evidence="2">
    <name type="scientific">uncultured Rubrobacteraceae bacterium</name>
    <dbReference type="NCBI Taxonomy" id="349277"/>
    <lineage>
        <taxon>Bacteria</taxon>
        <taxon>Bacillati</taxon>
        <taxon>Actinomycetota</taxon>
        <taxon>Rubrobacteria</taxon>
        <taxon>Rubrobacterales</taxon>
        <taxon>Rubrobacteraceae</taxon>
        <taxon>environmental samples</taxon>
    </lineage>
</organism>
<feature type="non-terminal residue" evidence="2">
    <location>
        <position position="83"/>
    </location>
</feature>
<dbReference type="AlphaFoldDB" id="A0A6J4QDB6"/>
<sequence>GGSVLRSRSKGRPHPLSLQADGNAWQGQISRNACLRRGRLRRPVRAGVGWGSDRCARGSHRIRMSGSFSGSGTGRKPSRSPTV</sequence>
<feature type="region of interest" description="Disordered" evidence="1">
    <location>
        <begin position="1"/>
        <end position="23"/>
    </location>
</feature>